<comment type="caution">
    <text evidence="2">The sequence shown here is derived from an EMBL/GenBank/DDBJ whole genome shotgun (WGS) entry which is preliminary data.</text>
</comment>
<sequence>MSDKVDYGEYDQETYAAMEQGGNAMDQQRFQRNFVNGSGCTNGSCQNKSNPGEEPWLQLMSAIPVKGQIGRIKAIPSGMATPNDMEVSEIVAQYRGADGDDYSMEAVKDGWKEFLVTFDPLESKFTSALEALTQEWAGDDLDAFTDQAEIVKTNLAKIKEDIGTADGNGGGSGALALLEQKEQSVYALQGGDSGEVLYPAPLIWTDDRGFWKSAQFHVRPAFWSGECKIIDDACSNESGNDILKMAGFNPDGEGSNYRDEVNNFEQARSDYYFEYYNSEANGFTPGSFSRDQANNLAAEDANAQITEDVQDLDDNYQQRLDNINNDITGRRDMASSEVSTFKPTVTKAEPTTFNEGQPTNQYPGTNPGGGGSMPSAGGSLNPPSFDSPTPDTPSTPPFNPPNPDGFDPPGTGGIDPPGNGGIDPGGLDDNPWDSNVPDPDDISGGLASGGGLGGGGGGLGGGLGGGVGGGAGGGMGGGAGGGLGAGGLGGGMAGGMMGGAGGGRGAGAGAGGGRGAGGRGAGGGPKGMGAGRGGMAGGMMGGAGGGRGMGGQGEGEQETGTWLTEDDDVWGIGNEESDPYT</sequence>
<feature type="region of interest" description="Disordered" evidence="1">
    <location>
        <begin position="324"/>
        <end position="449"/>
    </location>
</feature>
<protein>
    <submittedName>
        <fullName evidence="2">Uncharacterized protein</fullName>
    </submittedName>
</protein>
<gene>
    <name evidence="2" type="ORF">GALLR39Z86_06400</name>
</gene>
<dbReference type="Proteomes" id="UP001144313">
    <property type="component" value="Unassembled WGS sequence"/>
</dbReference>
<reference evidence="2" key="1">
    <citation type="submission" date="2022-12" db="EMBL/GenBank/DDBJ databases">
        <title>Reference genome sequencing for broad-spectrum identification of bacterial and archaeal isolates by mass spectrometry.</title>
        <authorList>
            <person name="Sekiguchi Y."/>
            <person name="Tourlousse D.M."/>
        </authorList>
    </citation>
    <scope>NUCLEOTIDE SEQUENCE</scope>
    <source>
        <strain evidence="2">LLR39Z86</strain>
    </source>
</reference>
<feature type="region of interest" description="Disordered" evidence="1">
    <location>
        <begin position="504"/>
        <end position="581"/>
    </location>
</feature>
<evidence type="ECO:0000313" key="2">
    <source>
        <dbReference type="EMBL" id="GLI40790.1"/>
    </source>
</evidence>
<feature type="compositionally biased region" description="Gly residues" evidence="1">
    <location>
        <begin position="504"/>
        <end position="554"/>
    </location>
</feature>
<evidence type="ECO:0000313" key="3">
    <source>
        <dbReference type="Proteomes" id="UP001144313"/>
    </source>
</evidence>
<dbReference type="EMBL" id="BSDT01000001">
    <property type="protein sequence ID" value="GLI40790.1"/>
    <property type="molecule type" value="Genomic_DNA"/>
</dbReference>
<dbReference type="AlphaFoldDB" id="A0A9W6G4B8"/>
<keyword evidence="3" id="KW-1185">Reference proteome</keyword>
<feature type="compositionally biased region" description="Polar residues" evidence="1">
    <location>
        <begin position="336"/>
        <end position="364"/>
    </location>
</feature>
<feature type="compositionally biased region" description="Pro residues" evidence="1">
    <location>
        <begin position="390"/>
        <end position="403"/>
    </location>
</feature>
<feature type="compositionally biased region" description="Low complexity" evidence="1">
    <location>
        <begin position="373"/>
        <end position="389"/>
    </location>
</feature>
<organism evidence="2 3">
    <name type="scientific">Glycomyces algeriensis</name>
    <dbReference type="NCBI Taxonomy" id="256037"/>
    <lineage>
        <taxon>Bacteria</taxon>
        <taxon>Bacillati</taxon>
        <taxon>Actinomycetota</taxon>
        <taxon>Actinomycetes</taxon>
        <taxon>Glycomycetales</taxon>
        <taxon>Glycomycetaceae</taxon>
        <taxon>Glycomyces</taxon>
    </lineage>
</organism>
<dbReference type="RefSeq" id="WP_270116983.1">
    <property type="nucleotide sequence ID" value="NZ_BAAAOL010000009.1"/>
</dbReference>
<proteinExistence type="predicted"/>
<feature type="compositionally biased region" description="Gly residues" evidence="1">
    <location>
        <begin position="410"/>
        <end position="424"/>
    </location>
</feature>
<name>A0A9W6G4B8_9ACTN</name>
<feature type="compositionally biased region" description="Acidic residues" evidence="1">
    <location>
        <begin position="564"/>
        <end position="581"/>
    </location>
</feature>
<evidence type="ECO:0000256" key="1">
    <source>
        <dbReference type="SAM" id="MobiDB-lite"/>
    </source>
</evidence>
<accession>A0A9W6G4B8</accession>